<evidence type="ECO:0000256" key="1">
    <source>
        <dbReference type="SAM" id="Phobius"/>
    </source>
</evidence>
<dbReference type="InterPro" id="IPR032816">
    <property type="entry name" value="VTT_dom"/>
</dbReference>
<dbReference type="InterPro" id="IPR051311">
    <property type="entry name" value="DedA_domain"/>
</dbReference>
<feature type="domain" description="VTT" evidence="2">
    <location>
        <begin position="30"/>
        <end position="144"/>
    </location>
</feature>
<feature type="transmembrane region" description="Helical" evidence="1">
    <location>
        <begin position="163"/>
        <end position="182"/>
    </location>
</feature>
<dbReference type="AlphaFoldDB" id="U2E9E3"/>
<keyword evidence="4" id="KW-1185">Reference proteome</keyword>
<dbReference type="GO" id="GO:0005886">
    <property type="term" value="C:plasma membrane"/>
    <property type="evidence" value="ECO:0007669"/>
    <property type="project" value="TreeGrafter"/>
</dbReference>
<dbReference type="STRING" id="1033802.SSPSH_000426"/>
<evidence type="ECO:0000259" key="2">
    <source>
        <dbReference type="Pfam" id="PF09335"/>
    </source>
</evidence>
<sequence length="190" mass="20709">MIETLQGFIADFGAFAVAIGCLFEGETAILLGVFGAHRGWFSLESVVIAATLATILGDNLCFHIGRRMGRPALDRRPGWQPKIARVERLLERYGAPVMIGFRFLYGLRYVTPFLLGSLGVSPLRFFLLASLGTVLWVGTVTFVGVHLAGAIEHALAHIQDVEKILVAIVLVGAGLGVAIYWMRRSLTAQR</sequence>
<evidence type="ECO:0000313" key="3">
    <source>
        <dbReference type="EMBL" id="ERJ20316.1"/>
    </source>
</evidence>
<dbReference type="GO" id="GO:0008534">
    <property type="term" value="F:oxidized purine nucleobase lesion DNA N-glycosylase activity"/>
    <property type="evidence" value="ECO:0007669"/>
    <property type="project" value="UniProtKB-EC"/>
</dbReference>
<keyword evidence="1" id="KW-0812">Transmembrane</keyword>
<dbReference type="EMBL" id="AFNV02000003">
    <property type="protein sequence ID" value="ERJ20316.1"/>
    <property type="molecule type" value="Genomic_DNA"/>
</dbReference>
<name>U2E9E3_9GAMM</name>
<dbReference type="OrthoDB" id="948134at2"/>
<reference evidence="3 4" key="2">
    <citation type="journal article" date="2013" name="PLoS ONE">
        <title>INDIGO - INtegrated Data Warehouse of MIcrobial GenOmes with Examples from the Red Sea Extremophiles.</title>
        <authorList>
            <person name="Alam I."/>
            <person name="Antunes A."/>
            <person name="Kamau A.A."/>
            <person name="Ba Alawi W."/>
            <person name="Kalkatawi M."/>
            <person name="Stingl U."/>
            <person name="Bajic V.B."/>
        </authorList>
    </citation>
    <scope>NUCLEOTIDE SEQUENCE [LARGE SCALE GENOMIC DNA]</scope>
    <source>
        <strain evidence="3 4">E1L3A</strain>
    </source>
</reference>
<keyword evidence="3" id="KW-0326">Glycosidase</keyword>
<dbReference type="PANTHER" id="PTHR42709">
    <property type="entry name" value="ALKALINE PHOSPHATASE LIKE PROTEIN"/>
    <property type="match status" value="1"/>
</dbReference>
<reference evidence="3 4" key="1">
    <citation type="journal article" date="2011" name="J. Bacteriol.">
        <title>Genome sequence of Salinisphaera shabanensis, a gammaproteobacterium from the harsh, variable environment of the brine-seawater interface of the Shaban Deep in the Red Sea.</title>
        <authorList>
            <person name="Antunes A."/>
            <person name="Alam I."/>
            <person name="Bajic V.B."/>
            <person name="Stingl U."/>
        </authorList>
    </citation>
    <scope>NUCLEOTIDE SEQUENCE [LARGE SCALE GENOMIC DNA]</scope>
    <source>
        <strain evidence="3 4">E1L3A</strain>
    </source>
</reference>
<dbReference type="Proteomes" id="UP000006242">
    <property type="component" value="Unassembled WGS sequence"/>
</dbReference>
<dbReference type="RefSeq" id="WP_006914413.1">
    <property type="nucleotide sequence ID" value="NZ_AFNV02000003.1"/>
</dbReference>
<keyword evidence="3" id="KW-0378">Hydrolase</keyword>
<comment type="caution">
    <text evidence="3">The sequence shown here is derived from an EMBL/GenBank/DDBJ whole genome shotgun (WGS) entry which is preliminary data.</text>
</comment>
<proteinExistence type="predicted"/>
<dbReference type="EC" id="3.2.2.23" evidence="3"/>
<feature type="transmembrane region" description="Helical" evidence="1">
    <location>
        <begin position="12"/>
        <end position="34"/>
    </location>
</feature>
<dbReference type="PANTHER" id="PTHR42709:SF2">
    <property type="entry name" value="INNER MEMBRANE PROTEIN YOHD"/>
    <property type="match status" value="1"/>
</dbReference>
<keyword evidence="1" id="KW-1133">Transmembrane helix</keyword>
<dbReference type="Pfam" id="PF09335">
    <property type="entry name" value="VTT_dom"/>
    <property type="match status" value="1"/>
</dbReference>
<evidence type="ECO:0000313" key="4">
    <source>
        <dbReference type="Proteomes" id="UP000006242"/>
    </source>
</evidence>
<feature type="transmembrane region" description="Helical" evidence="1">
    <location>
        <begin position="125"/>
        <end position="151"/>
    </location>
</feature>
<organism evidence="3 4">
    <name type="scientific">Salinisphaera shabanensis E1L3A</name>
    <dbReference type="NCBI Taxonomy" id="1033802"/>
    <lineage>
        <taxon>Bacteria</taxon>
        <taxon>Pseudomonadati</taxon>
        <taxon>Pseudomonadota</taxon>
        <taxon>Gammaproteobacteria</taxon>
        <taxon>Salinisphaerales</taxon>
        <taxon>Salinisphaeraceae</taxon>
        <taxon>Salinisphaera</taxon>
    </lineage>
</organism>
<gene>
    <name evidence="3" type="primary">yohD</name>
    <name evidence="3" type="ORF">SSPSH_000426</name>
</gene>
<accession>U2E9E3</accession>
<keyword evidence="1" id="KW-0472">Membrane</keyword>
<dbReference type="eggNOG" id="COG0586">
    <property type="taxonomic scope" value="Bacteria"/>
</dbReference>
<protein>
    <submittedName>
        <fullName evidence="3">Inner membrane protein YohD</fullName>
        <ecNumber evidence="3">3.2.2.23</ecNumber>
    </submittedName>
</protein>